<evidence type="ECO:0000259" key="8">
    <source>
        <dbReference type="PROSITE" id="PS50850"/>
    </source>
</evidence>
<evidence type="ECO:0000256" key="7">
    <source>
        <dbReference type="SAM" id="Phobius"/>
    </source>
</evidence>
<dbReference type="InterPro" id="IPR011701">
    <property type="entry name" value="MFS"/>
</dbReference>
<dbReference type="SUPFAM" id="SSF103473">
    <property type="entry name" value="MFS general substrate transporter"/>
    <property type="match status" value="1"/>
</dbReference>
<evidence type="ECO:0000313" key="10">
    <source>
        <dbReference type="Proteomes" id="UP001057998"/>
    </source>
</evidence>
<evidence type="ECO:0000256" key="2">
    <source>
        <dbReference type="ARBA" id="ARBA00022448"/>
    </source>
</evidence>
<gene>
    <name evidence="9" type="ORF">NNL38_08085</name>
</gene>
<keyword evidence="3" id="KW-1003">Cell membrane</keyword>
<evidence type="ECO:0000256" key="6">
    <source>
        <dbReference type="ARBA" id="ARBA00023136"/>
    </source>
</evidence>
<dbReference type="InterPro" id="IPR036259">
    <property type="entry name" value="MFS_trans_sf"/>
</dbReference>
<evidence type="ECO:0000256" key="1">
    <source>
        <dbReference type="ARBA" id="ARBA00004651"/>
    </source>
</evidence>
<reference evidence="9" key="1">
    <citation type="submission" date="2022-07" db="EMBL/GenBank/DDBJ databases">
        <title>Genome sequencing of Photobacterium atrarenae GJH2-4.</title>
        <authorList>
            <person name="Park S.-J."/>
        </authorList>
    </citation>
    <scope>NUCLEOTIDE SEQUENCE</scope>
    <source>
        <strain evidence="9">GJH2-4</strain>
    </source>
</reference>
<evidence type="ECO:0000313" key="9">
    <source>
        <dbReference type="EMBL" id="UTV29168.1"/>
    </source>
</evidence>
<dbReference type="InterPro" id="IPR020846">
    <property type="entry name" value="MFS_dom"/>
</dbReference>
<feature type="transmembrane region" description="Helical" evidence="7">
    <location>
        <begin position="295"/>
        <end position="313"/>
    </location>
</feature>
<protein>
    <submittedName>
        <fullName evidence="9">MFS transporter</fullName>
    </submittedName>
</protein>
<feature type="transmembrane region" description="Helical" evidence="7">
    <location>
        <begin position="227"/>
        <end position="244"/>
    </location>
</feature>
<feature type="transmembrane region" description="Helical" evidence="7">
    <location>
        <begin position="49"/>
        <end position="72"/>
    </location>
</feature>
<feature type="transmembrane region" description="Helical" evidence="7">
    <location>
        <begin position="384"/>
        <end position="402"/>
    </location>
</feature>
<accession>A0ABY5GIQ7</accession>
<keyword evidence="6 7" id="KW-0472">Membrane</keyword>
<feature type="transmembrane region" description="Helical" evidence="7">
    <location>
        <begin position="143"/>
        <end position="166"/>
    </location>
</feature>
<dbReference type="PANTHER" id="PTHR23517">
    <property type="entry name" value="RESISTANCE PROTEIN MDTM, PUTATIVE-RELATED-RELATED"/>
    <property type="match status" value="1"/>
</dbReference>
<feature type="domain" description="Major facilitator superfamily (MFS) profile" evidence="8">
    <location>
        <begin position="18"/>
        <end position="407"/>
    </location>
</feature>
<feature type="transmembrane region" description="Helical" evidence="7">
    <location>
        <begin position="109"/>
        <end position="131"/>
    </location>
</feature>
<feature type="transmembrane region" description="Helical" evidence="7">
    <location>
        <begin position="20"/>
        <end position="43"/>
    </location>
</feature>
<evidence type="ECO:0000256" key="4">
    <source>
        <dbReference type="ARBA" id="ARBA00022692"/>
    </source>
</evidence>
<proteinExistence type="predicted"/>
<dbReference type="InterPro" id="IPR050171">
    <property type="entry name" value="MFS_Transporters"/>
</dbReference>
<keyword evidence="2" id="KW-0813">Transport</keyword>
<feature type="transmembrane region" description="Helical" evidence="7">
    <location>
        <begin position="172"/>
        <end position="192"/>
    </location>
</feature>
<sequence>MLNQLWQSLALYRGLPGNIYIIAVARFILGLGNFIIPFLLLLLTEKLDYSATLAGTLAMGLMALFVFGGLCGGKLSDSLGHKKIMVWGELAGAVILIACGFYSDDAQLVPLFLFVAYFFFGVALPASNALVADLSTPTNRDAVMSLSYLAFNLGSAAGPLVAGYLFWNFTAWIFWGNGIAALVGIALVMFFIRTDERDGVSEGEAHSALEQAVEGSVWQVLKQRPRLLVFTGLCALLWVALNQMTMTSPLYLNHIFGIDGPVLFGQLMTYACILVVVITPLLMRLTSNQAEIVSLAYAGMMFAAGYALVMVLPTIPIHFFAWFFLSAAEVLLVTKEGVYLANHSPKSHRGRIQGVLTTMKNLIVLPSFTLMGLMIDHWGFENSWLVVIGVSVGAATCLAGMVQYQNRTGVLAQTT</sequence>
<dbReference type="RefSeq" id="WP_255390502.1">
    <property type="nucleotide sequence ID" value="NZ_CP101508.1"/>
</dbReference>
<dbReference type="Proteomes" id="UP001057998">
    <property type="component" value="Chromosome 1"/>
</dbReference>
<name>A0ABY5GIQ7_9GAMM</name>
<evidence type="ECO:0000256" key="5">
    <source>
        <dbReference type="ARBA" id="ARBA00022989"/>
    </source>
</evidence>
<keyword evidence="10" id="KW-1185">Reference proteome</keyword>
<feature type="transmembrane region" description="Helical" evidence="7">
    <location>
        <begin position="362"/>
        <end position="378"/>
    </location>
</feature>
<comment type="subcellular location">
    <subcellularLocation>
        <location evidence="1">Cell membrane</location>
        <topology evidence="1">Multi-pass membrane protein</topology>
    </subcellularLocation>
</comment>
<dbReference type="Gene3D" id="1.20.1250.20">
    <property type="entry name" value="MFS general substrate transporter like domains"/>
    <property type="match status" value="1"/>
</dbReference>
<keyword evidence="5 7" id="KW-1133">Transmembrane helix</keyword>
<dbReference type="PANTHER" id="PTHR23517:SF2">
    <property type="entry name" value="MULTIDRUG RESISTANCE PROTEIN MDTH"/>
    <property type="match status" value="1"/>
</dbReference>
<keyword evidence="4 7" id="KW-0812">Transmembrane</keyword>
<dbReference type="EMBL" id="CP101508">
    <property type="protein sequence ID" value="UTV29168.1"/>
    <property type="molecule type" value="Genomic_DNA"/>
</dbReference>
<organism evidence="9 10">
    <name type="scientific">Photobacterium atrarenae</name>
    <dbReference type="NCBI Taxonomy" id="865757"/>
    <lineage>
        <taxon>Bacteria</taxon>
        <taxon>Pseudomonadati</taxon>
        <taxon>Pseudomonadota</taxon>
        <taxon>Gammaproteobacteria</taxon>
        <taxon>Vibrionales</taxon>
        <taxon>Vibrionaceae</taxon>
        <taxon>Photobacterium</taxon>
    </lineage>
</organism>
<dbReference type="PROSITE" id="PS50850">
    <property type="entry name" value="MFS"/>
    <property type="match status" value="1"/>
</dbReference>
<feature type="transmembrane region" description="Helical" evidence="7">
    <location>
        <begin position="264"/>
        <end position="283"/>
    </location>
</feature>
<feature type="transmembrane region" description="Helical" evidence="7">
    <location>
        <begin position="84"/>
        <end position="103"/>
    </location>
</feature>
<dbReference type="Pfam" id="PF07690">
    <property type="entry name" value="MFS_1"/>
    <property type="match status" value="1"/>
</dbReference>
<feature type="transmembrane region" description="Helical" evidence="7">
    <location>
        <begin position="319"/>
        <end position="341"/>
    </location>
</feature>
<evidence type="ECO:0000256" key="3">
    <source>
        <dbReference type="ARBA" id="ARBA00022475"/>
    </source>
</evidence>